<sequence>MPHIRIDAYYTPNIKEVPEAYPGATTFAEAMQYDIDNLPPIELLAIAEDVQVTLVDD</sequence>
<dbReference type="RefSeq" id="WP_156486376.1">
    <property type="nucleotide sequence ID" value="NZ_FNSA01000003.1"/>
</dbReference>
<gene>
    <name evidence="1" type="ORF">SAMN04489793_3053</name>
</gene>
<evidence type="ECO:0000313" key="1">
    <source>
        <dbReference type="EMBL" id="SEC72730.1"/>
    </source>
</evidence>
<reference evidence="2" key="1">
    <citation type="submission" date="2016-10" db="EMBL/GenBank/DDBJ databases">
        <authorList>
            <person name="Varghese N."/>
            <person name="Submissions S."/>
        </authorList>
    </citation>
    <scope>NUCLEOTIDE SEQUENCE [LARGE SCALE GENOMIC DNA]</scope>
    <source>
        <strain evidence="2">DSM 44234</strain>
    </source>
</reference>
<evidence type="ECO:0000313" key="2">
    <source>
        <dbReference type="Proteomes" id="UP000182241"/>
    </source>
</evidence>
<dbReference type="Proteomes" id="UP000182241">
    <property type="component" value="Unassembled WGS sequence"/>
</dbReference>
<protein>
    <submittedName>
        <fullName evidence="1">Uncharacterized protein</fullName>
    </submittedName>
</protein>
<accession>A0A1H4UW12</accession>
<dbReference type="EMBL" id="FNSA01000003">
    <property type="protein sequence ID" value="SEC72730.1"/>
    <property type="molecule type" value="Genomic_DNA"/>
</dbReference>
<organism evidence="1 2">
    <name type="scientific">Tsukamurella tyrosinosolvens</name>
    <dbReference type="NCBI Taxonomy" id="57704"/>
    <lineage>
        <taxon>Bacteria</taxon>
        <taxon>Bacillati</taxon>
        <taxon>Actinomycetota</taxon>
        <taxon>Actinomycetes</taxon>
        <taxon>Mycobacteriales</taxon>
        <taxon>Tsukamurellaceae</taxon>
        <taxon>Tsukamurella</taxon>
    </lineage>
</organism>
<keyword evidence="2" id="KW-1185">Reference proteome</keyword>
<dbReference type="STRING" id="57704.SAMN04489793_3053"/>
<name>A0A1H4UW12_TSUTY</name>
<proteinExistence type="predicted"/>
<dbReference type="AlphaFoldDB" id="A0A1H4UW12"/>